<evidence type="ECO:0000313" key="2">
    <source>
        <dbReference type="EMBL" id="MBM7815373.1"/>
    </source>
</evidence>
<dbReference type="RefSeq" id="WP_204514336.1">
    <property type="nucleotide sequence ID" value="NZ_JAFBCP010000001.1"/>
</dbReference>
<dbReference type="Proteomes" id="UP000809290">
    <property type="component" value="Unassembled WGS sequence"/>
</dbReference>
<dbReference type="InterPro" id="IPR029058">
    <property type="entry name" value="AB_hydrolase_fold"/>
</dbReference>
<dbReference type="EMBL" id="JAFBCP010000001">
    <property type="protein sequence ID" value="MBM7815373.1"/>
    <property type="molecule type" value="Genomic_DNA"/>
</dbReference>
<dbReference type="SUPFAM" id="SSF53474">
    <property type="entry name" value="alpha/beta-Hydrolases"/>
    <property type="match status" value="1"/>
</dbReference>
<dbReference type="Pfam" id="PF12697">
    <property type="entry name" value="Abhydrolase_6"/>
    <property type="match status" value="1"/>
</dbReference>
<gene>
    <name evidence="2" type="ORF">JOE56_000067</name>
</gene>
<organism evidence="2 3">
    <name type="scientific">Brevibacterium paucivorans</name>
    <dbReference type="NCBI Taxonomy" id="170994"/>
    <lineage>
        <taxon>Bacteria</taxon>
        <taxon>Bacillati</taxon>
        <taxon>Actinomycetota</taxon>
        <taxon>Actinomycetes</taxon>
        <taxon>Micrococcales</taxon>
        <taxon>Brevibacteriaceae</taxon>
        <taxon>Brevibacterium</taxon>
    </lineage>
</organism>
<dbReference type="Gene3D" id="3.40.50.1820">
    <property type="entry name" value="alpha/beta hydrolase"/>
    <property type="match status" value="1"/>
</dbReference>
<reference evidence="2 3" key="1">
    <citation type="submission" date="2021-01" db="EMBL/GenBank/DDBJ databases">
        <title>Sequencing the genomes of 1000 actinobacteria strains.</title>
        <authorList>
            <person name="Klenk H.-P."/>
        </authorList>
    </citation>
    <scope>NUCLEOTIDE SEQUENCE [LARGE SCALE GENOMIC DNA]</scope>
    <source>
        <strain evidence="2 3">DSM 13657</strain>
    </source>
</reference>
<comment type="caution">
    <text evidence="2">The sequence shown here is derived from an EMBL/GenBank/DDBJ whole genome shotgun (WGS) entry which is preliminary data.</text>
</comment>
<dbReference type="PANTHER" id="PTHR37017">
    <property type="entry name" value="AB HYDROLASE-1 DOMAIN-CONTAINING PROTEIN-RELATED"/>
    <property type="match status" value="1"/>
</dbReference>
<keyword evidence="3" id="KW-1185">Reference proteome</keyword>
<sequence length="230" mass="24602">MDMVLVGGLWLTADVWESVVEELGKRGHRGIAVSLPGQGDDDATATLEDQLEAVTSAVTSVDRPLVVGHSAAASLAWMAADRVAEQVAGVVFVGGFPEADGATYADFFEPEDGWMRFPGWEKFEGPDSADMSAQQKRVTEQRMVGVPQGVSRATVSLDHEERFGLPVTVICPEFSPQDARDAIEGGDAPELAAAQRVELTDLDSGHWPMVSCPDRFAEVLSEVASTLQDA</sequence>
<evidence type="ECO:0000313" key="3">
    <source>
        <dbReference type="Proteomes" id="UP000809290"/>
    </source>
</evidence>
<dbReference type="InterPro" id="IPR000073">
    <property type="entry name" value="AB_hydrolase_1"/>
</dbReference>
<evidence type="ECO:0000259" key="1">
    <source>
        <dbReference type="Pfam" id="PF12697"/>
    </source>
</evidence>
<proteinExistence type="predicted"/>
<accession>A0ABS2SGJ0</accession>
<name>A0ABS2SGJ0_9MICO</name>
<feature type="domain" description="AB hydrolase-1" evidence="1">
    <location>
        <begin position="4"/>
        <end position="219"/>
    </location>
</feature>
<protein>
    <submittedName>
        <fullName evidence="2">Pimeloyl-ACP methyl ester carboxylesterase</fullName>
    </submittedName>
</protein>
<dbReference type="InterPro" id="IPR052897">
    <property type="entry name" value="Sec-Metab_Biosynth_Hydrolase"/>
</dbReference>
<dbReference type="PANTHER" id="PTHR37017:SF11">
    <property type="entry name" value="ESTERASE_LIPASE_THIOESTERASE DOMAIN-CONTAINING PROTEIN"/>
    <property type="match status" value="1"/>
</dbReference>